<dbReference type="InterPro" id="IPR013083">
    <property type="entry name" value="Znf_RING/FYVE/PHD"/>
</dbReference>
<comment type="caution">
    <text evidence="7">The sequence shown here is derived from an EMBL/GenBank/DDBJ whole genome shotgun (WGS) entry which is preliminary data.</text>
</comment>
<keyword evidence="1" id="KW-0479">Metal-binding</keyword>
<evidence type="ECO:0000259" key="6">
    <source>
        <dbReference type="PROSITE" id="PS50089"/>
    </source>
</evidence>
<reference evidence="7 8" key="1">
    <citation type="submission" date="2024-02" db="EMBL/GenBank/DDBJ databases">
        <title>A draft genome for the cacao thread blight pathogen Marasmius crinis-equi.</title>
        <authorList>
            <person name="Cohen S.P."/>
            <person name="Baruah I.K."/>
            <person name="Amoako-Attah I."/>
            <person name="Bukari Y."/>
            <person name="Meinhardt L.W."/>
            <person name="Bailey B.A."/>
        </authorList>
    </citation>
    <scope>NUCLEOTIDE SEQUENCE [LARGE SCALE GENOMIC DNA]</scope>
    <source>
        <strain evidence="7 8">GH-76</strain>
    </source>
</reference>
<evidence type="ECO:0000256" key="5">
    <source>
        <dbReference type="SAM" id="MobiDB-lite"/>
    </source>
</evidence>
<dbReference type="SUPFAM" id="SSF57850">
    <property type="entry name" value="RING/U-box"/>
    <property type="match status" value="1"/>
</dbReference>
<proteinExistence type="predicted"/>
<keyword evidence="3" id="KW-0862">Zinc</keyword>
<feature type="compositionally biased region" description="Basic and acidic residues" evidence="5">
    <location>
        <begin position="65"/>
        <end position="78"/>
    </location>
</feature>
<sequence>MQTRGSKNLAKSKAAEEPQPGPSVNGGVNDDDIEEQIEGLLRSAKKMKREMERLREQNSELQQQLDDRQNEETQDAKRGRATNGRHAKRKLTELEKKNRELEKANIRLRKKIDSFKVKELKREADELQGEEDDELDEVDATHQMRKLLRKISDLLAINALPDEGEDCAICMERMEPNKTSSLECQHLVCNSCLPGISKPGEDETVQCPHCRKVWSRDSVETVQFTETERWDELLECANTWGTLDAGHRGEENTSEEEASEDFIDDSEDQTSGYVAHLSLDAHSLNERYTSQSRAASQGPTTADSDSEEPTTPPNTTSNYARMASPQKRARMERLAAERDTKRRRK</sequence>
<accession>A0ABR3FFA9</accession>
<protein>
    <recommendedName>
        <fullName evidence="6">RING-type domain-containing protein</fullName>
    </recommendedName>
</protein>
<feature type="region of interest" description="Disordered" evidence="5">
    <location>
        <begin position="243"/>
        <end position="264"/>
    </location>
</feature>
<feature type="compositionally biased region" description="Basic and acidic residues" evidence="5">
    <location>
        <begin position="49"/>
        <end position="58"/>
    </location>
</feature>
<gene>
    <name evidence="7" type="ORF">V5O48_007984</name>
</gene>
<evidence type="ECO:0000256" key="2">
    <source>
        <dbReference type="ARBA" id="ARBA00022771"/>
    </source>
</evidence>
<dbReference type="PROSITE" id="PS50089">
    <property type="entry name" value="ZF_RING_2"/>
    <property type="match status" value="1"/>
</dbReference>
<evidence type="ECO:0000313" key="8">
    <source>
        <dbReference type="Proteomes" id="UP001465976"/>
    </source>
</evidence>
<feature type="region of interest" description="Disordered" evidence="5">
    <location>
        <begin position="286"/>
        <end position="345"/>
    </location>
</feature>
<evidence type="ECO:0000313" key="7">
    <source>
        <dbReference type="EMBL" id="KAL0573969.1"/>
    </source>
</evidence>
<dbReference type="InterPro" id="IPR018957">
    <property type="entry name" value="Znf_C3HC4_RING-type"/>
</dbReference>
<feature type="compositionally biased region" description="Acidic residues" evidence="5">
    <location>
        <begin position="252"/>
        <end position="264"/>
    </location>
</feature>
<keyword evidence="8" id="KW-1185">Reference proteome</keyword>
<evidence type="ECO:0000256" key="1">
    <source>
        <dbReference type="ARBA" id="ARBA00022723"/>
    </source>
</evidence>
<evidence type="ECO:0000256" key="4">
    <source>
        <dbReference type="PROSITE-ProRule" id="PRU00175"/>
    </source>
</evidence>
<feature type="compositionally biased region" description="Polar residues" evidence="5">
    <location>
        <begin position="286"/>
        <end position="303"/>
    </location>
</feature>
<feature type="compositionally biased region" description="Basic residues" evidence="5">
    <location>
        <begin position="79"/>
        <end position="89"/>
    </location>
</feature>
<feature type="domain" description="RING-type" evidence="6">
    <location>
        <begin position="167"/>
        <end position="211"/>
    </location>
</feature>
<name>A0ABR3FFA9_9AGAR</name>
<dbReference type="Proteomes" id="UP001465976">
    <property type="component" value="Unassembled WGS sequence"/>
</dbReference>
<organism evidence="7 8">
    <name type="scientific">Marasmius crinis-equi</name>
    <dbReference type="NCBI Taxonomy" id="585013"/>
    <lineage>
        <taxon>Eukaryota</taxon>
        <taxon>Fungi</taxon>
        <taxon>Dikarya</taxon>
        <taxon>Basidiomycota</taxon>
        <taxon>Agaricomycotina</taxon>
        <taxon>Agaricomycetes</taxon>
        <taxon>Agaricomycetidae</taxon>
        <taxon>Agaricales</taxon>
        <taxon>Marasmiineae</taxon>
        <taxon>Marasmiaceae</taxon>
        <taxon>Marasmius</taxon>
    </lineage>
</organism>
<dbReference type="PROSITE" id="PS00518">
    <property type="entry name" value="ZF_RING_1"/>
    <property type="match status" value="1"/>
</dbReference>
<keyword evidence="2 4" id="KW-0863">Zinc-finger</keyword>
<dbReference type="Pfam" id="PF00097">
    <property type="entry name" value="zf-C3HC4"/>
    <property type="match status" value="1"/>
</dbReference>
<evidence type="ECO:0000256" key="3">
    <source>
        <dbReference type="ARBA" id="ARBA00022833"/>
    </source>
</evidence>
<dbReference type="Gene3D" id="3.30.40.10">
    <property type="entry name" value="Zinc/RING finger domain, C3HC4 (zinc finger)"/>
    <property type="match status" value="1"/>
</dbReference>
<dbReference type="InterPro" id="IPR001841">
    <property type="entry name" value="Znf_RING"/>
</dbReference>
<feature type="region of interest" description="Disordered" evidence="5">
    <location>
        <begin position="1"/>
        <end position="98"/>
    </location>
</feature>
<dbReference type="SMART" id="SM00184">
    <property type="entry name" value="RING"/>
    <property type="match status" value="1"/>
</dbReference>
<dbReference type="EMBL" id="JBAHYK010000443">
    <property type="protein sequence ID" value="KAL0573969.1"/>
    <property type="molecule type" value="Genomic_DNA"/>
</dbReference>
<dbReference type="InterPro" id="IPR017907">
    <property type="entry name" value="Znf_RING_CS"/>
</dbReference>
<feature type="compositionally biased region" description="Basic and acidic residues" evidence="5">
    <location>
        <begin position="329"/>
        <end position="345"/>
    </location>
</feature>